<evidence type="ECO:0000256" key="3">
    <source>
        <dbReference type="PROSITE-ProRule" id="PRU00529"/>
    </source>
</evidence>
<dbReference type="Proteomes" id="UP000406184">
    <property type="component" value="Unassembled WGS sequence"/>
</dbReference>
<dbReference type="PROSITE" id="PS01261">
    <property type="entry name" value="UPF0020"/>
    <property type="match status" value="1"/>
</dbReference>
<dbReference type="InterPro" id="IPR004114">
    <property type="entry name" value="THUMP_dom"/>
</dbReference>
<dbReference type="GO" id="GO:0003723">
    <property type="term" value="F:RNA binding"/>
    <property type="evidence" value="ECO:0007669"/>
    <property type="project" value="UniProtKB-UniRule"/>
</dbReference>
<keyword evidence="7" id="KW-1185">Reference proteome</keyword>
<dbReference type="Gene3D" id="3.30.2130.30">
    <property type="match status" value="1"/>
</dbReference>
<keyword evidence="1 6" id="KW-0489">Methyltransferase</keyword>
<dbReference type="SUPFAM" id="SSF53335">
    <property type="entry name" value="S-adenosyl-L-methionine-dependent methyltransferases"/>
    <property type="match status" value="1"/>
</dbReference>
<evidence type="ECO:0000256" key="4">
    <source>
        <dbReference type="SAM" id="MobiDB-lite"/>
    </source>
</evidence>
<dbReference type="Pfam" id="PF22020">
    <property type="entry name" value="RlmL_1st"/>
    <property type="match status" value="1"/>
</dbReference>
<feature type="region of interest" description="Disordered" evidence="4">
    <location>
        <begin position="379"/>
        <end position="405"/>
    </location>
</feature>
<dbReference type="InterPro" id="IPR000241">
    <property type="entry name" value="RlmKL-like_Mtase"/>
</dbReference>
<dbReference type="InterPro" id="IPR053943">
    <property type="entry name" value="RlmKL-like_Mtase_CS"/>
</dbReference>
<proteinExistence type="predicted"/>
<dbReference type="InterPro" id="IPR002052">
    <property type="entry name" value="DNA_methylase_N6_adenine_CS"/>
</dbReference>
<dbReference type="CDD" id="cd11715">
    <property type="entry name" value="THUMP_AdoMetMT"/>
    <property type="match status" value="1"/>
</dbReference>
<evidence type="ECO:0000313" key="7">
    <source>
        <dbReference type="Proteomes" id="UP000406184"/>
    </source>
</evidence>
<feature type="domain" description="THUMP" evidence="5">
    <location>
        <begin position="46"/>
        <end position="156"/>
    </location>
</feature>
<keyword evidence="2 6" id="KW-0808">Transferase</keyword>
<accession>A0A564TQK2</accession>
<dbReference type="Pfam" id="PF02926">
    <property type="entry name" value="THUMP"/>
    <property type="match status" value="1"/>
</dbReference>
<dbReference type="Pfam" id="PF01170">
    <property type="entry name" value="UPF0020"/>
    <property type="match status" value="1"/>
</dbReference>
<evidence type="ECO:0000259" key="5">
    <source>
        <dbReference type="PROSITE" id="PS51165"/>
    </source>
</evidence>
<reference evidence="6 7" key="1">
    <citation type="submission" date="2019-07" db="EMBL/GenBank/DDBJ databases">
        <authorList>
            <person name="Hibberd C M."/>
            <person name="Gehrig L. J."/>
            <person name="Chang H.-W."/>
            <person name="Venkatesh S."/>
        </authorList>
    </citation>
    <scope>NUCLEOTIDE SEQUENCE [LARGE SCALE GENOMIC DNA]</scope>
    <source>
        <strain evidence="6">Faecalibacterium_prausnitzii_JG_BgPS064</strain>
    </source>
</reference>
<dbReference type="PANTHER" id="PTHR47313:SF1">
    <property type="entry name" value="RIBOSOMAL RNA LARGE SUBUNIT METHYLTRANSFERASE K_L"/>
    <property type="match status" value="1"/>
</dbReference>
<dbReference type="RefSeq" id="WP_158398876.1">
    <property type="nucleotide sequence ID" value="NZ_CABHMY010000100.1"/>
</dbReference>
<dbReference type="Gene3D" id="3.40.50.150">
    <property type="entry name" value="Vaccinia Virus protein VP39"/>
    <property type="match status" value="1"/>
</dbReference>
<name>A0A564TQK2_9FIRM</name>
<evidence type="ECO:0000256" key="1">
    <source>
        <dbReference type="ARBA" id="ARBA00022603"/>
    </source>
</evidence>
<dbReference type="InterPro" id="IPR029063">
    <property type="entry name" value="SAM-dependent_MTases_sf"/>
</dbReference>
<gene>
    <name evidence="6" type="primary">rlmL</name>
    <name evidence="6" type="ORF">FPPS064S07_00614</name>
</gene>
<dbReference type="InterPro" id="IPR054170">
    <property type="entry name" value="RlmL_1st"/>
</dbReference>
<keyword evidence="3" id="KW-0694">RNA-binding</keyword>
<evidence type="ECO:0000256" key="2">
    <source>
        <dbReference type="ARBA" id="ARBA00022679"/>
    </source>
</evidence>
<dbReference type="EC" id="2.1.1.173" evidence="6"/>
<protein>
    <submittedName>
        <fullName evidence="6">Ribosomal RNA large subunit methyltransferase L</fullName>
        <ecNumber evidence="6">2.1.1.173</ecNumber>
    </submittedName>
</protein>
<sequence length="405" mass="44884">MPAKFELIAPCFFGCESTANFELRRIGAEDIRVSDGRLTFRGGADMIAAANLNLRTVERVMLLLNTYTATTFDELFDGVYSIHWEELLPADAAFPVTGSSLNSQLSSVPACQSIIKKAVVKRLMQGHRTTSLPETGAEYKIRFMLRKNVCEIMLDTTGDGLHKRGYRRNSMEAPIRETLAATIADLGRVRRDSLVEDPFCGSGTLLIEAAQKAMNIAPGLKRRFAAERYSFVPAAIWAEQRQKALADSKLDVGFEAFGYDIDPAAVALANANAKLAGVEKRCHFEVADVADFAAKSEAIVLTNPPYGERMSTIEGAAKLARTLGQQMEAHPCAGVYAITADMDFEHHYGKRANKRRKMYNGMIPCQLYMYYNAPKFEDRPAKPMPKSGFDGKRTRPGHTGRFEKK</sequence>
<dbReference type="SMART" id="SM00981">
    <property type="entry name" value="THUMP"/>
    <property type="match status" value="1"/>
</dbReference>
<dbReference type="GO" id="GO:0070043">
    <property type="term" value="F:rRNA (guanine-N7-)-methyltransferase activity"/>
    <property type="evidence" value="ECO:0007669"/>
    <property type="project" value="TreeGrafter"/>
</dbReference>
<organism evidence="6 7">
    <name type="scientific">Faecalibacterium prausnitzii</name>
    <dbReference type="NCBI Taxonomy" id="853"/>
    <lineage>
        <taxon>Bacteria</taxon>
        <taxon>Bacillati</taxon>
        <taxon>Bacillota</taxon>
        <taxon>Clostridia</taxon>
        <taxon>Eubacteriales</taxon>
        <taxon>Oscillospiraceae</taxon>
        <taxon>Faecalibacterium</taxon>
    </lineage>
</organism>
<evidence type="ECO:0000313" key="6">
    <source>
        <dbReference type="EMBL" id="VUX09516.1"/>
    </source>
</evidence>
<dbReference type="PROSITE" id="PS00092">
    <property type="entry name" value="N6_MTASE"/>
    <property type="match status" value="1"/>
</dbReference>
<dbReference type="PROSITE" id="PS51165">
    <property type="entry name" value="THUMP"/>
    <property type="match status" value="1"/>
</dbReference>
<dbReference type="AlphaFoldDB" id="A0A564TQK2"/>
<dbReference type="PANTHER" id="PTHR47313">
    <property type="entry name" value="RIBOSOMAL RNA LARGE SUBUNIT METHYLTRANSFERASE K/L"/>
    <property type="match status" value="1"/>
</dbReference>
<dbReference type="EMBL" id="CABHMY010000100">
    <property type="protein sequence ID" value="VUX09516.1"/>
    <property type="molecule type" value="Genomic_DNA"/>
</dbReference>
<dbReference type="GO" id="GO:0052915">
    <property type="term" value="F:23S rRNA (guanine(2445)-N(2))-methyltransferase activity"/>
    <property type="evidence" value="ECO:0007669"/>
    <property type="project" value="UniProtKB-EC"/>
</dbReference>